<dbReference type="GeneID" id="24818126"/>
<proteinExistence type="inferred from homology"/>
<sequence>MNEVLKNIYGRASVRRYKPDKVPEKDVREIIKAGFHAANGMNRQALEFAVLENKDAIKKYNRKAILLYADMIRAAGHSNPMVENMVKNPEADIFHDAPMLVFVFANPSAVTPVEDGSLAVGNMMLAAHSMGYGTCFIGFAAGLGNDKEFRNELNVPEGHRYLACMTLGKPDGSMGTHSRSEIKILSWVK</sequence>
<evidence type="ECO:0000313" key="8">
    <source>
        <dbReference type="Proteomes" id="UP000030787"/>
    </source>
</evidence>
<comment type="cofactor">
    <cofactor evidence="1">
        <name>FMN</name>
        <dbReference type="ChEBI" id="CHEBI:58210"/>
    </cofactor>
</comment>
<dbReference type="OrthoDB" id="105365at2157"/>
<dbReference type="AlphaFoldDB" id="A0A0A7LBF3"/>
<evidence type="ECO:0000256" key="5">
    <source>
        <dbReference type="ARBA" id="ARBA00023002"/>
    </source>
</evidence>
<dbReference type="HOGENOM" id="CLU_070764_7_0_2"/>
<dbReference type="Pfam" id="PF00881">
    <property type="entry name" value="Nitroreductase"/>
    <property type="match status" value="1"/>
</dbReference>
<dbReference type="InterPro" id="IPR029479">
    <property type="entry name" value="Nitroreductase"/>
</dbReference>
<keyword evidence="8" id="KW-1185">Reference proteome</keyword>
<dbReference type="PANTHER" id="PTHR43673:SF2">
    <property type="entry name" value="NITROREDUCTASE"/>
    <property type="match status" value="1"/>
</dbReference>
<evidence type="ECO:0000256" key="2">
    <source>
        <dbReference type="ARBA" id="ARBA00007118"/>
    </source>
</evidence>
<comment type="similarity">
    <text evidence="2">Belongs to the nitroreductase family.</text>
</comment>
<dbReference type="GO" id="GO:0016491">
    <property type="term" value="F:oxidoreductase activity"/>
    <property type="evidence" value="ECO:0007669"/>
    <property type="project" value="UniProtKB-KW"/>
</dbReference>
<evidence type="ECO:0000259" key="6">
    <source>
        <dbReference type="Pfam" id="PF00881"/>
    </source>
</evidence>
<keyword evidence="4" id="KW-0288">FMN</keyword>
<evidence type="ECO:0000256" key="1">
    <source>
        <dbReference type="ARBA" id="ARBA00001917"/>
    </source>
</evidence>
<gene>
    <name evidence="7" type="ORF">Mpt1_c04560</name>
</gene>
<reference evidence="7 8" key="1">
    <citation type="journal article" date="2014" name="Appl. Environ. Microbiol.">
        <title>Comparative Genome Analysis of 'Candidatus Methanoplasma termitum' Indicates a New Mode of Energy Metabolism in the Seventh Order of Methanogens.</title>
        <authorList>
            <person name="Lang K."/>
            <person name="Schuldes J."/>
            <person name="Klingl A."/>
            <person name="Poehlein A."/>
            <person name="Daniel R."/>
            <person name="Brune A."/>
        </authorList>
    </citation>
    <scope>NUCLEOTIDE SEQUENCE [LARGE SCALE GENOMIC DNA]</scope>
    <source>
        <strain evidence="8">Mpt1</strain>
    </source>
</reference>
<dbReference type="STRING" id="1577791.Mpt1_c04560"/>
<dbReference type="Proteomes" id="UP000030787">
    <property type="component" value="Chromosome"/>
</dbReference>
<dbReference type="SUPFAM" id="SSF55469">
    <property type="entry name" value="FMN-dependent nitroreductase-like"/>
    <property type="match status" value="1"/>
</dbReference>
<dbReference type="InterPro" id="IPR000415">
    <property type="entry name" value="Nitroreductase-like"/>
</dbReference>
<organism evidence="7 8">
    <name type="scientific">Candidatus Methanoplasma termitum</name>
    <dbReference type="NCBI Taxonomy" id="1577791"/>
    <lineage>
        <taxon>Archaea</taxon>
        <taxon>Methanobacteriati</taxon>
        <taxon>Thermoplasmatota</taxon>
        <taxon>Thermoplasmata</taxon>
        <taxon>Methanomassiliicoccales</taxon>
        <taxon>Methanomassiliicoccaceae</taxon>
        <taxon>Candidatus Methanoplasma</taxon>
    </lineage>
</organism>
<dbReference type="EMBL" id="CP010070">
    <property type="protein sequence ID" value="AIZ56348.1"/>
    <property type="molecule type" value="Genomic_DNA"/>
</dbReference>
<name>A0A0A7LBF3_9ARCH</name>
<evidence type="ECO:0000256" key="4">
    <source>
        <dbReference type="ARBA" id="ARBA00022643"/>
    </source>
</evidence>
<keyword evidence="5" id="KW-0560">Oxidoreductase</keyword>
<keyword evidence="3" id="KW-0285">Flavoprotein</keyword>
<dbReference type="Gene3D" id="3.40.109.10">
    <property type="entry name" value="NADH Oxidase"/>
    <property type="match status" value="1"/>
</dbReference>
<evidence type="ECO:0000313" key="7">
    <source>
        <dbReference type="EMBL" id="AIZ56348.1"/>
    </source>
</evidence>
<dbReference type="PANTHER" id="PTHR43673">
    <property type="entry name" value="NAD(P)H NITROREDUCTASE YDGI-RELATED"/>
    <property type="match status" value="1"/>
</dbReference>
<feature type="domain" description="Nitroreductase" evidence="6">
    <location>
        <begin position="8"/>
        <end position="169"/>
    </location>
</feature>
<protein>
    <submittedName>
        <fullName evidence="7">Nitroreductase A</fullName>
    </submittedName>
</protein>
<accession>A0A0A7LBF3</accession>
<evidence type="ECO:0000256" key="3">
    <source>
        <dbReference type="ARBA" id="ARBA00022630"/>
    </source>
</evidence>
<dbReference type="KEGG" id="mear:Mpt1_c04560"/>
<dbReference type="RefSeq" id="WP_048111708.1">
    <property type="nucleotide sequence ID" value="NZ_CP010070.1"/>
</dbReference>